<evidence type="ECO:0000256" key="3">
    <source>
        <dbReference type="ARBA" id="ARBA00022763"/>
    </source>
</evidence>
<dbReference type="GO" id="GO:0006281">
    <property type="term" value="P:DNA repair"/>
    <property type="evidence" value="ECO:0007669"/>
    <property type="project" value="UniProtKB-UniRule"/>
</dbReference>
<evidence type="ECO:0000256" key="4">
    <source>
        <dbReference type="ARBA" id="ARBA00023172"/>
    </source>
</evidence>
<evidence type="ECO:0000313" key="9">
    <source>
        <dbReference type="Proteomes" id="UP000504633"/>
    </source>
</evidence>
<proteinExistence type="inferred from homology"/>
<protein>
    <recommendedName>
        <fullName evidence="7">Non-structural maintenance of chromosomes element 4</fullName>
    </recommendedName>
</protein>
<dbReference type="GO" id="GO:0005634">
    <property type="term" value="C:nucleus"/>
    <property type="evidence" value="ECO:0007669"/>
    <property type="project" value="UniProtKB-SubCell"/>
</dbReference>
<comment type="subcellular location">
    <subcellularLocation>
        <location evidence="1 7">Nucleus</location>
    </subcellularLocation>
</comment>
<keyword evidence="3 7" id="KW-0227">DNA damage</keyword>
<reference evidence="10" key="1">
    <citation type="submission" date="2025-08" db="UniProtKB">
        <authorList>
            <consortium name="RefSeq"/>
        </authorList>
    </citation>
    <scope>IDENTIFICATION</scope>
    <source>
        <strain evidence="10">15085-1641.00</strain>
        <tissue evidence="10">Whole body</tissue>
    </source>
</reference>
<dbReference type="OMA" id="NKGHEDR"/>
<dbReference type="KEGG" id="dhe:111592672"/>
<dbReference type="AlphaFoldDB" id="A0A6J1L786"/>
<evidence type="ECO:0000256" key="7">
    <source>
        <dbReference type="RuleBase" id="RU365071"/>
    </source>
</evidence>
<dbReference type="GO" id="GO:0030915">
    <property type="term" value="C:Smc5-Smc6 complex"/>
    <property type="evidence" value="ECO:0007669"/>
    <property type="project" value="UniProtKB-UniRule"/>
</dbReference>
<dbReference type="GO" id="GO:0006310">
    <property type="term" value="P:DNA recombination"/>
    <property type="evidence" value="ECO:0007669"/>
    <property type="project" value="UniProtKB-UniRule"/>
</dbReference>
<name>A0A6J1L786_DROHY</name>
<evidence type="ECO:0000256" key="1">
    <source>
        <dbReference type="ARBA" id="ARBA00004123"/>
    </source>
</evidence>
<evidence type="ECO:0000256" key="6">
    <source>
        <dbReference type="ARBA" id="ARBA00023242"/>
    </source>
</evidence>
<dbReference type="InterPro" id="IPR027786">
    <property type="entry name" value="Nse4/EID"/>
</dbReference>
<feature type="domain" description="Non-structural maintenance of chromosome element 4 C-terminal" evidence="8">
    <location>
        <begin position="204"/>
        <end position="288"/>
    </location>
</feature>
<keyword evidence="6 7" id="KW-0539">Nucleus</keyword>
<evidence type="ECO:0000313" key="10">
    <source>
        <dbReference type="RefSeq" id="XP_023160804.1"/>
    </source>
</evidence>
<comment type="subunit">
    <text evidence="7">Component of the SMC5-SMC6 complex.</text>
</comment>
<organism evidence="9 10">
    <name type="scientific">Drosophila hydei</name>
    <name type="common">Fruit fly</name>
    <dbReference type="NCBI Taxonomy" id="7224"/>
    <lineage>
        <taxon>Eukaryota</taxon>
        <taxon>Metazoa</taxon>
        <taxon>Ecdysozoa</taxon>
        <taxon>Arthropoda</taxon>
        <taxon>Hexapoda</taxon>
        <taxon>Insecta</taxon>
        <taxon>Pterygota</taxon>
        <taxon>Neoptera</taxon>
        <taxon>Endopterygota</taxon>
        <taxon>Diptera</taxon>
        <taxon>Brachycera</taxon>
        <taxon>Muscomorpha</taxon>
        <taxon>Ephydroidea</taxon>
        <taxon>Drosophilidae</taxon>
        <taxon>Drosophila</taxon>
    </lineage>
</organism>
<comment type="function">
    <text evidence="7">Component of the SMC5-SMC6 complex, that promotes sister chromatid alignment after DNA damage and facilitates double-stranded DNA breaks (DSBs) repair via homologous recombination between sister chromatids.</text>
</comment>
<evidence type="ECO:0000256" key="5">
    <source>
        <dbReference type="ARBA" id="ARBA00023204"/>
    </source>
</evidence>
<evidence type="ECO:0000256" key="2">
    <source>
        <dbReference type="ARBA" id="ARBA00008997"/>
    </source>
</evidence>
<dbReference type="PANTHER" id="PTHR16140">
    <property type="entry name" value="NON-STRUCTURAL MAINTENANCE OF CHROMOSOMES ELEMENT 4"/>
    <property type="match status" value="1"/>
</dbReference>
<sequence>MNCTDDIQSTQQDEEAEENGRIIQLQDLIEKNIQIEQKIESRSFGESMSAIFDILGKANDVVKGYEERKTNSTEILLDSELLRRNHEVVGKAIQYNTNFTDRMYCTAINNVVFKDNAEDWNALCRLACRHGMPSFTNASMLPFINVEPKQHVAKQRATRKVVTNAVEKRPKQSDKLERRGEGSAAVNYVMKQIKTIYRAGNNQPIPYFKLICNPQNFMDTVQNSLIVSFLIKENLLLMENGADGLPQVKLNSNPKENAASESFQAICRLDVELCEKYVKQYNIKEPLLKRTESDES</sequence>
<dbReference type="PANTHER" id="PTHR16140:SF0">
    <property type="entry name" value="NON-STRUCTURAL MAINTENANCE OF CHROMOSOMES ELEMENT 4"/>
    <property type="match status" value="1"/>
</dbReference>
<evidence type="ECO:0000259" key="8">
    <source>
        <dbReference type="Pfam" id="PF08743"/>
    </source>
</evidence>
<keyword evidence="9" id="KW-1185">Reference proteome</keyword>
<dbReference type="Pfam" id="PF08743">
    <property type="entry name" value="Nse4_C"/>
    <property type="match status" value="1"/>
</dbReference>
<comment type="similarity">
    <text evidence="2 7">Belongs to the NSE4 family.</text>
</comment>
<accession>A0A6J1L786</accession>
<dbReference type="CTD" id="34434"/>
<dbReference type="RefSeq" id="XP_023160804.1">
    <property type="nucleotide sequence ID" value="XM_023305036.2"/>
</dbReference>
<keyword evidence="5 7" id="KW-0234">DNA repair</keyword>
<gene>
    <name evidence="10" type="primary">LOC111592672</name>
</gene>
<dbReference type="InterPro" id="IPR014854">
    <property type="entry name" value="Nse4_C"/>
</dbReference>
<keyword evidence="4 7" id="KW-0233">DNA recombination</keyword>
<dbReference type="Proteomes" id="UP000504633">
    <property type="component" value="Unplaced"/>
</dbReference>
<dbReference type="GeneID" id="111592672"/>
<dbReference type="OrthoDB" id="361242at2759"/>